<name>A0A9W6SIZ2_9ACTN</name>
<gene>
    <name evidence="1" type="ORF">Afil01_12110</name>
</gene>
<proteinExistence type="predicted"/>
<dbReference type="RefSeq" id="WP_285661586.1">
    <property type="nucleotide sequence ID" value="NZ_BSTX01000001.1"/>
</dbReference>
<reference evidence="1" key="1">
    <citation type="submission" date="2023-03" db="EMBL/GenBank/DDBJ databases">
        <title>Actinorhabdospora filicis NBRC 111898.</title>
        <authorList>
            <person name="Ichikawa N."/>
            <person name="Sato H."/>
            <person name="Tonouchi N."/>
        </authorList>
    </citation>
    <scope>NUCLEOTIDE SEQUENCE</scope>
    <source>
        <strain evidence="1">NBRC 111898</strain>
    </source>
</reference>
<dbReference type="Proteomes" id="UP001165079">
    <property type="component" value="Unassembled WGS sequence"/>
</dbReference>
<protein>
    <submittedName>
        <fullName evidence="1">Uncharacterized protein</fullName>
    </submittedName>
</protein>
<accession>A0A9W6SIZ2</accession>
<sequence>MRNVRLDLLVTRTAPPAPALSTPMTIWWLGERYRVRDGYGRGYAEIVGDVTEPRGFGLVPRTIGEFMDATASTPRGETDLWGDLASPDAMVREPSGREWEADSVDIARVAGQVFAPRFSTAPTARDSRLGRDAWEYRSFLEGRDNGVKFRSLVRTLVADGYVLMREVTDARGGPMSRLMEVTELDEGSVTEGDLRPS</sequence>
<keyword evidence="2" id="KW-1185">Reference proteome</keyword>
<evidence type="ECO:0000313" key="1">
    <source>
        <dbReference type="EMBL" id="GLZ76404.1"/>
    </source>
</evidence>
<evidence type="ECO:0000313" key="2">
    <source>
        <dbReference type="Proteomes" id="UP001165079"/>
    </source>
</evidence>
<organism evidence="1 2">
    <name type="scientific">Actinorhabdospora filicis</name>
    <dbReference type="NCBI Taxonomy" id="1785913"/>
    <lineage>
        <taxon>Bacteria</taxon>
        <taxon>Bacillati</taxon>
        <taxon>Actinomycetota</taxon>
        <taxon>Actinomycetes</taxon>
        <taxon>Micromonosporales</taxon>
        <taxon>Micromonosporaceae</taxon>
        <taxon>Actinorhabdospora</taxon>
    </lineage>
</organism>
<comment type="caution">
    <text evidence="1">The sequence shown here is derived from an EMBL/GenBank/DDBJ whole genome shotgun (WGS) entry which is preliminary data.</text>
</comment>
<dbReference type="AlphaFoldDB" id="A0A9W6SIZ2"/>
<dbReference type="EMBL" id="BSTX01000001">
    <property type="protein sequence ID" value="GLZ76404.1"/>
    <property type="molecule type" value="Genomic_DNA"/>
</dbReference>